<organism evidence="17 18">
    <name type="scientific">Hypothenemus hampei</name>
    <name type="common">Coffee berry borer</name>
    <dbReference type="NCBI Taxonomy" id="57062"/>
    <lineage>
        <taxon>Eukaryota</taxon>
        <taxon>Metazoa</taxon>
        <taxon>Ecdysozoa</taxon>
        <taxon>Arthropoda</taxon>
        <taxon>Hexapoda</taxon>
        <taxon>Insecta</taxon>
        <taxon>Pterygota</taxon>
        <taxon>Neoptera</taxon>
        <taxon>Endopterygota</taxon>
        <taxon>Coleoptera</taxon>
        <taxon>Polyphaga</taxon>
        <taxon>Cucujiformia</taxon>
        <taxon>Curculionidae</taxon>
        <taxon>Scolytinae</taxon>
        <taxon>Hypothenemus</taxon>
    </lineage>
</organism>
<evidence type="ECO:0000256" key="9">
    <source>
        <dbReference type="ARBA" id="ARBA00022801"/>
    </source>
</evidence>
<evidence type="ECO:0000256" key="12">
    <source>
        <dbReference type="ARBA" id="ARBA00023157"/>
    </source>
</evidence>
<dbReference type="PANTHER" id="PTHR11705">
    <property type="entry name" value="PROTEASE FAMILY M14 CARBOXYPEPTIDASE A,B"/>
    <property type="match status" value="1"/>
</dbReference>
<comment type="cofactor">
    <cofactor evidence="1">
        <name>Zn(2+)</name>
        <dbReference type="ChEBI" id="CHEBI:29105"/>
    </cofactor>
</comment>
<evidence type="ECO:0000256" key="7">
    <source>
        <dbReference type="ARBA" id="ARBA00022723"/>
    </source>
</evidence>
<dbReference type="InterPro" id="IPR036990">
    <property type="entry name" value="M14A-like_propep"/>
</dbReference>
<evidence type="ECO:0000256" key="3">
    <source>
        <dbReference type="ARBA" id="ARBA00005988"/>
    </source>
</evidence>
<dbReference type="FunFam" id="3.30.70.340:FF:000002">
    <property type="entry name" value="Carboxypeptidase A"/>
    <property type="match status" value="1"/>
</dbReference>
<keyword evidence="12" id="KW-1015">Disulfide bond</keyword>
<evidence type="ECO:0000256" key="11">
    <source>
        <dbReference type="ARBA" id="ARBA00023049"/>
    </source>
</evidence>
<evidence type="ECO:0000256" key="14">
    <source>
        <dbReference type="ARBA" id="ARBA00069039"/>
    </source>
</evidence>
<dbReference type="Pfam" id="PF02244">
    <property type="entry name" value="Propep_M14"/>
    <property type="match status" value="1"/>
</dbReference>
<evidence type="ECO:0000313" key="18">
    <source>
        <dbReference type="Proteomes" id="UP001566132"/>
    </source>
</evidence>
<accession>A0ABD1ESE0</accession>
<evidence type="ECO:0000256" key="4">
    <source>
        <dbReference type="ARBA" id="ARBA00022525"/>
    </source>
</evidence>
<dbReference type="PROSITE" id="PS52035">
    <property type="entry name" value="PEPTIDASE_M14"/>
    <property type="match status" value="1"/>
</dbReference>
<keyword evidence="9" id="KW-0378">Hydrolase</keyword>
<keyword evidence="4" id="KW-0964">Secreted</keyword>
<dbReference type="GO" id="GO:0005576">
    <property type="term" value="C:extracellular region"/>
    <property type="evidence" value="ECO:0007669"/>
    <property type="project" value="UniProtKB-SubCell"/>
</dbReference>
<dbReference type="GO" id="GO:0004180">
    <property type="term" value="F:carboxypeptidase activity"/>
    <property type="evidence" value="ECO:0007669"/>
    <property type="project" value="UniProtKB-KW"/>
</dbReference>
<evidence type="ECO:0000259" key="16">
    <source>
        <dbReference type="PROSITE" id="PS52035"/>
    </source>
</evidence>
<feature type="active site" description="Proton donor/acceptor" evidence="15">
    <location>
        <position position="384"/>
    </location>
</feature>
<dbReference type="EMBL" id="JBDJPC010000005">
    <property type="protein sequence ID" value="KAL1501712.1"/>
    <property type="molecule type" value="Genomic_DNA"/>
</dbReference>
<comment type="caution">
    <text evidence="17">The sequence shown here is derived from an EMBL/GenBank/DDBJ whole genome shotgun (WGS) entry which is preliminary data.</text>
</comment>
<dbReference type="InterPro" id="IPR003146">
    <property type="entry name" value="M14A_act_pep"/>
</dbReference>
<dbReference type="Gene3D" id="3.30.70.340">
    <property type="entry name" value="Metallocarboxypeptidase-like"/>
    <property type="match status" value="1"/>
</dbReference>
<keyword evidence="18" id="KW-1185">Reference proteome</keyword>
<sequence length="437" mass="50037">MIQFRNLLRVLVFWATLIVINCTSYNNYAIYKVIPETKNQLEFLKSLHEKFDFWKESRQIGLPSDVMVAPQDQQEFENMLNRNNLQYEVVINNVETIIQKQKVETLLTRSSLGLGDVTFNSFMYYSEQMAYVRRVAEDYPDKASVETIGQSYEGTDILLLKISSGPSETSTPKPMIFIDAGIHCREWIAPPVALYIIQQLVENTTNAALIENVDWAIAPNVNPDGYSYTQTTNRLWRKNRRLAEGDACYGIDLNRNFGYMWMFDGASNYSCDQTYAGPSSFSEPESRAIRDWILPNKDNIKLYLTFHSYGEMILYPWGYAPIYTENADDLQRVGELAAEAIESSSTINSNYTVANSAIFLYPAAGASDDWAVGEAEIKLSYTVELPNGDAPYYFMIPARQILPVVQETFQGVQAFHKYIEEEFWTTNSASRMRKFIN</sequence>
<dbReference type="PRINTS" id="PR00765">
    <property type="entry name" value="CRBOXYPTASEA"/>
</dbReference>
<dbReference type="Pfam" id="PF00246">
    <property type="entry name" value="Peptidase_M14"/>
    <property type="match status" value="1"/>
</dbReference>
<evidence type="ECO:0000256" key="8">
    <source>
        <dbReference type="ARBA" id="ARBA00022729"/>
    </source>
</evidence>
<feature type="domain" description="Peptidase M14" evidence="16">
    <location>
        <begin position="121"/>
        <end position="419"/>
    </location>
</feature>
<name>A0ABD1ESE0_HYPHA</name>
<dbReference type="Proteomes" id="UP001566132">
    <property type="component" value="Unassembled WGS sequence"/>
</dbReference>
<evidence type="ECO:0000256" key="2">
    <source>
        <dbReference type="ARBA" id="ARBA00004613"/>
    </source>
</evidence>
<dbReference type="Gene3D" id="3.40.630.10">
    <property type="entry name" value="Zn peptidases"/>
    <property type="match status" value="1"/>
</dbReference>
<protein>
    <recommendedName>
        <fullName evidence="14">Zinc carboxypeptidase A 1</fullName>
    </recommendedName>
</protein>
<comment type="function">
    <text evidence="13">Involved in the digestion of the blood meal.</text>
</comment>
<dbReference type="GO" id="GO:0046872">
    <property type="term" value="F:metal ion binding"/>
    <property type="evidence" value="ECO:0007669"/>
    <property type="project" value="UniProtKB-KW"/>
</dbReference>
<dbReference type="SUPFAM" id="SSF53187">
    <property type="entry name" value="Zn-dependent exopeptidases"/>
    <property type="match status" value="1"/>
</dbReference>
<proteinExistence type="inferred from homology"/>
<dbReference type="PANTHER" id="PTHR11705:SF140">
    <property type="entry name" value="FI02848P-RELATED"/>
    <property type="match status" value="1"/>
</dbReference>
<keyword evidence="10" id="KW-0862">Zinc</keyword>
<evidence type="ECO:0000256" key="10">
    <source>
        <dbReference type="ARBA" id="ARBA00022833"/>
    </source>
</evidence>
<evidence type="ECO:0000256" key="13">
    <source>
        <dbReference type="ARBA" id="ARBA00057299"/>
    </source>
</evidence>
<comment type="similarity">
    <text evidence="3 15">Belongs to the peptidase M14 family.</text>
</comment>
<evidence type="ECO:0000256" key="5">
    <source>
        <dbReference type="ARBA" id="ARBA00022645"/>
    </source>
</evidence>
<comment type="subcellular location">
    <subcellularLocation>
        <location evidence="2">Secreted</location>
    </subcellularLocation>
</comment>
<keyword evidence="8" id="KW-0732">Signal</keyword>
<gene>
    <name evidence="17" type="ORF">ABEB36_006993</name>
</gene>
<dbReference type="FunFam" id="3.40.630.10:FF:000040">
    <property type="entry name" value="zinc carboxypeptidase"/>
    <property type="match status" value="1"/>
</dbReference>
<evidence type="ECO:0000256" key="6">
    <source>
        <dbReference type="ARBA" id="ARBA00022670"/>
    </source>
</evidence>
<evidence type="ECO:0000256" key="1">
    <source>
        <dbReference type="ARBA" id="ARBA00001947"/>
    </source>
</evidence>
<dbReference type="SUPFAM" id="SSF54897">
    <property type="entry name" value="Protease propeptides/inhibitors"/>
    <property type="match status" value="1"/>
</dbReference>
<keyword evidence="11" id="KW-0482">Metalloprotease</keyword>
<dbReference type="CDD" id="cd03860">
    <property type="entry name" value="M14_CP_A-B_like"/>
    <property type="match status" value="1"/>
</dbReference>
<dbReference type="AlphaFoldDB" id="A0ABD1ESE0"/>
<dbReference type="SMART" id="SM00631">
    <property type="entry name" value="Zn_pept"/>
    <property type="match status" value="1"/>
</dbReference>
<keyword evidence="7" id="KW-0479">Metal-binding</keyword>
<keyword evidence="6" id="KW-0645">Protease</keyword>
<evidence type="ECO:0000313" key="17">
    <source>
        <dbReference type="EMBL" id="KAL1501712.1"/>
    </source>
</evidence>
<keyword evidence="5" id="KW-0121">Carboxypeptidase</keyword>
<dbReference type="GO" id="GO:0008237">
    <property type="term" value="F:metallopeptidase activity"/>
    <property type="evidence" value="ECO:0007669"/>
    <property type="project" value="UniProtKB-KW"/>
</dbReference>
<dbReference type="InterPro" id="IPR000834">
    <property type="entry name" value="Peptidase_M14"/>
</dbReference>
<evidence type="ECO:0000256" key="15">
    <source>
        <dbReference type="PROSITE-ProRule" id="PRU01379"/>
    </source>
</evidence>
<dbReference type="GO" id="GO:0006508">
    <property type="term" value="P:proteolysis"/>
    <property type="evidence" value="ECO:0007669"/>
    <property type="project" value="UniProtKB-KW"/>
</dbReference>
<reference evidence="17 18" key="1">
    <citation type="submission" date="2024-05" db="EMBL/GenBank/DDBJ databases">
        <title>Genetic variation in Jamaican populations of the coffee berry borer (Hypothenemus hampei).</title>
        <authorList>
            <person name="Errbii M."/>
            <person name="Myrie A."/>
        </authorList>
    </citation>
    <scope>NUCLEOTIDE SEQUENCE [LARGE SCALE GENOMIC DNA]</scope>
    <source>
        <strain evidence="17">JA-Hopewell-2020-01-JO</strain>
        <tissue evidence="17">Whole body</tissue>
    </source>
</reference>